<comment type="pathway">
    <text evidence="3 7">Carbohydrate degradation; pentose phosphate pathway; D-ribulose 5-phosphate from D-glucose 6-phosphate (oxidative stage): step 2/3.</text>
</comment>
<comment type="function">
    <text evidence="2 7">Hydrolysis of 6-phosphogluconolactone to 6-phosphogluconate.</text>
</comment>
<dbReference type="EC" id="3.1.1.31" evidence="5 7"/>
<comment type="catalytic activity">
    <reaction evidence="1 7">
        <text>6-phospho-D-glucono-1,5-lactone + H2O = 6-phospho-D-gluconate + H(+)</text>
        <dbReference type="Rhea" id="RHEA:12556"/>
        <dbReference type="ChEBI" id="CHEBI:15377"/>
        <dbReference type="ChEBI" id="CHEBI:15378"/>
        <dbReference type="ChEBI" id="CHEBI:57955"/>
        <dbReference type="ChEBI" id="CHEBI:58759"/>
        <dbReference type="EC" id="3.1.1.31"/>
    </reaction>
</comment>
<dbReference type="InterPro" id="IPR037171">
    <property type="entry name" value="NagB/RpiA_transferase-like"/>
</dbReference>
<dbReference type="PANTHER" id="PTHR11054">
    <property type="entry name" value="6-PHOSPHOGLUCONOLACTONASE"/>
    <property type="match status" value="1"/>
</dbReference>
<name>A0A1T5KQX2_9GAMM</name>
<sequence>MTDSPTPPLRAETVAFADGETLAVALAARVAEDLRTAIEERGAAVLAVSGGTTPKRFFEHLSRQPLAWDKVSVTLVDERWVGPDHDRSNARLVRETLLQDSAAAATFMPLYRDTAEPEEALPELERRLDSLPADIDVMVLGMGADGHTASFFPGGDYLAAALEPEGRARLLPMRAPGAGEPRITFTLPVLRAARHLYLHIEGAQKRAVLEAALAGADLPIRTVLEQAPATTVYLTA</sequence>
<dbReference type="InterPro" id="IPR005900">
    <property type="entry name" value="6-phosphogluconolactonase_DevB"/>
</dbReference>
<evidence type="ECO:0000256" key="4">
    <source>
        <dbReference type="ARBA" id="ARBA00010662"/>
    </source>
</evidence>
<dbReference type="NCBIfam" id="TIGR01198">
    <property type="entry name" value="pgl"/>
    <property type="match status" value="1"/>
</dbReference>
<accession>A0A1T5KQX2</accession>
<organism evidence="9 10">
    <name type="scientific">Pseudoxanthomonas indica</name>
    <dbReference type="NCBI Taxonomy" id="428993"/>
    <lineage>
        <taxon>Bacteria</taxon>
        <taxon>Pseudomonadati</taxon>
        <taxon>Pseudomonadota</taxon>
        <taxon>Gammaproteobacteria</taxon>
        <taxon>Lysobacterales</taxon>
        <taxon>Lysobacteraceae</taxon>
        <taxon>Pseudoxanthomonas</taxon>
    </lineage>
</organism>
<gene>
    <name evidence="7" type="primary">pgl</name>
    <name evidence="9" type="ORF">SAMN06296058_1923</name>
</gene>
<keyword evidence="7" id="KW-0378">Hydrolase</keyword>
<evidence type="ECO:0000256" key="1">
    <source>
        <dbReference type="ARBA" id="ARBA00000832"/>
    </source>
</evidence>
<dbReference type="AlphaFoldDB" id="A0A1T5KQX2"/>
<evidence type="ECO:0000256" key="6">
    <source>
        <dbReference type="ARBA" id="ARBA00020337"/>
    </source>
</evidence>
<dbReference type="GO" id="GO:0006098">
    <property type="term" value="P:pentose-phosphate shunt"/>
    <property type="evidence" value="ECO:0007669"/>
    <property type="project" value="UniProtKB-UniPathway"/>
</dbReference>
<dbReference type="Proteomes" id="UP000190341">
    <property type="component" value="Unassembled WGS sequence"/>
</dbReference>
<dbReference type="Gene3D" id="3.40.50.1360">
    <property type="match status" value="1"/>
</dbReference>
<evidence type="ECO:0000256" key="5">
    <source>
        <dbReference type="ARBA" id="ARBA00013198"/>
    </source>
</evidence>
<evidence type="ECO:0000256" key="7">
    <source>
        <dbReference type="RuleBase" id="RU365095"/>
    </source>
</evidence>
<dbReference type="SUPFAM" id="SSF100950">
    <property type="entry name" value="NagB/RpiA/CoA transferase-like"/>
    <property type="match status" value="1"/>
</dbReference>
<evidence type="ECO:0000313" key="10">
    <source>
        <dbReference type="Proteomes" id="UP000190341"/>
    </source>
</evidence>
<protein>
    <recommendedName>
        <fullName evidence="6 7">6-phosphogluconolactonase</fullName>
        <shortName evidence="7">6PGL</shortName>
        <ecNumber evidence="5 7">3.1.1.31</ecNumber>
    </recommendedName>
</protein>
<dbReference type="EMBL" id="FUZV01000001">
    <property type="protein sequence ID" value="SKC66097.1"/>
    <property type="molecule type" value="Genomic_DNA"/>
</dbReference>
<evidence type="ECO:0000259" key="8">
    <source>
        <dbReference type="Pfam" id="PF01182"/>
    </source>
</evidence>
<dbReference type="InterPro" id="IPR006148">
    <property type="entry name" value="Glc/Gal-6P_isomerase"/>
</dbReference>
<dbReference type="CDD" id="cd01400">
    <property type="entry name" value="6PGL"/>
    <property type="match status" value="1"/>
</dbReference>
<dbReference type="Pfam" id="PF01182">
    <property type="entry name" value="Glucosamine_iso"/>
    <property type="match status" value="1"/>
</dbReference>
<evidence type="ECO:0000256" key="2">
    <source>
        <dbReference type="ARBA" id="ARBA00002681"/>
    </source>
</evidence>
<proteinExistence type="inferred from homology"/>
<reference evidence="9 10" key="1">
    <citation type="submission" date="2017-02" db="EMBL/GenBank/DDBJ databases">
        <authorList>
            <person name="Peterson S.W."/>
        </authorList>
    </citation>
    <scope>NUCLEOTIDE SEQUENCE [LARGE SCALE GENOMIC DNA]</scope>
    <source>
        <strain evidence="9 10">P15</strain>
    </source>
</reference>
<evidence type="ECO:0000313" key="9">
    <source>
        <dbReference type="EMBL" id="SKC66097.1"/>
    </source>
</evidence>
<feature type="domain" description="Glucosamine/galactosamine-6-phosphate isomerase" evidence="8">
    <location>
        <begin position="18"/>
        <end position="227"/>
    </location>
</feature>
<keyword evidence="10" id="KW-1185">Reference proteome</keyword>
<dbReference type="InterPro" id="IPR039104">
    <property type="entry name" value="6PGL"/>
</dbReference>
<evidence type="ECO:0000256" key="3">
    <source>
        <dbReference type="ARBA" id="ARBA00004961"/>
    </source>
</evidence>
<dbReference type="STRING" id="428993.SAMN06296058_1923"/>
<comment type="similarity">
    <text evidence="4 7">Belongs to the glucosamine/galactosamine-6-phosphate isomerase family. 6-phosphogluconolactonase subfamily.</text>
</comment>
<dbReference type="GO" id="GO:0005975">
    <property type="term" value="P:carbohydrate metabolic process"/>
    <property type="evidence" value="ECO:0007669"/>
    <property type="project" value="UniProtKB-UniRule"/>
</dbReference>
<dbReference type="RefSeq" id="WP_079724175.1">
    <property type="nucleotide sequence ID" value="NZ_BMCL01000002.1"/>
</dbReference>
<dbReference type="GO" id="GO:0017057">
    <property type="term" value="F:6-phosphogluconolactonase activity"/>
    <property type="evidence" value="ECO:0007669"/>
    <property type="project" value="UniProtKB-UniRule"/>
</dbReference>
<dbReference type="OrthoDB" id="9810967at2"/>
<dbReference type="UniPathway" id="UPA00115">
    <property type="reaction ID" value="UER00409"/>
</dbReference>
<dbReference type="PANTHER" id="PTHR11054:SF0">
    <property type="entry name" value="6-PHOSPHOGLUCONOLACTONASE"/>
    <property type="match status" value="1"/>
</dbReference>